<dbReference type="SUPFAM" id="SSF103657">
    <property type="entry name" value="BAR/IMD domain-like"/>
    <property type="match status" value="1"/>
</dbReference>
<feature type="region of interest" description="Disordered" evidence="1">
    <location>
        <begin position="278"/>
        <end position="320"/>
    </location>
</feature>
<dbReference type="PANTHER" id="PTHR21223">
    <property type="entry name" value="CBY1-INTERACTING BAR DOMAIN-CONTAINING PROTEIN HOMOLOG"/>
    <property type="match status" value="1"/>
</dbReference>
<evidence type="ECO:0000313" key="2">
    <source>
        <dbReference type="EMBL" id="KAF7287589.1"/>
    </source>
</evidence>
<sequence length="320" mass="36666">MLNSFQIRKDCEEEAKFLQDHIQYNEKHLGKLCEVFSQYSKKVARVRDVGDEMAKAVNNYSANESVNKSLALGLQNFSNSLSSLSDYSDLLVQNLDSKIVGILCKYEEICKRSREEIKHVFEAREKEIQRKKQLSKIKDRYPRNRQVIAQAEADVLKATNELSKTVYSIEEKATAFERQKLHDLKLILLDFITLQMGYHAKAIEIFSNCYKQVENINEESDLKDFQNARGEMDLEFKKSLKKPEISLEKKGIFNQSTASFGSVRSIFSDSKKSLKKYLNETNTESSSTSNEESDTDESSHDAENMPAVTNHQDPSISAKK</sequence>
<evidence type="ECO:0000256" key="1">
    <source>
        <dbReference type="SAM" id="MobiDB-lite"/>
    </source>
</evidence>
<accession>A0A834IUS2</accession>
<dbReference type="OrthoDB" id="60621at2759"/>
<dbReference type="AlphaFoldDB" id="A0A834IUS2"/>
<dbReference type="PANTHER" id="PTHR21223:SF2">
    <property type="entry name" value="CBY1-INTERACTING BAR DOMAIN-CONTAINING PROTEIN HOMOLOG"/>
    <property type="match status" value="1"/>
</dbReference>
<reference evidence="2" key="1">
    <citation type="submission" date="2020-08" db="EMBL/GenBank/DDBJ databases">
        <title>Genome sequencing and assembly of the red palm weevil Rhynchophorus ferrugineus.</title>
        <authorList>
            <person name="Dias G.B."/>
            <person name="Bergman C.M."/>
            <person name="Manee M."/>
        </authorList>
    </citation>
    <scope>NUCLEOTIDE SEQUENCE</scope>
    <source>
        <strain evidence="2">AA-2017</strain>
        <tissue evidence="2">Whole larva</tissue>
    </source>
</reference>
<organism evidence="2 3">
    <name type="scientific">Rhynchophorus ferrugineus</name>
    <name type="common">Red palm weevil</name>
    <name type="synonym">Curculio ferrugineus</name>
    <dbReference type="NCBI Taxonomy" id="354439"/>
    <lineage>
        <taxon>Eukaryota</taxon>
        <taxon>Metazoa</taxon>
        <taxon>Ecdysozoa</taxon>
        <taxon>Arthropoda</taxon>
        <taxon>Hexapoda</taxon>
        <taxon>Insecta</taxon>
        <taxon>Pterygota</taxon>
        <taxon>Neoptera</taxon>
        <taxon>Endopterygota</taxon>
        <taxon>Coleoptera</taxon>
        <taxon>Polyphaga</taxon>
        <taxon>Cucujiformia</taxon>
        <taxon>Curculionidae</taxon>
        <taxon>Dryophthorinae</taxon>
        <taxon>Rhynchophorus</taxon>
    </lineage>
</organism>
<dbReference type="GO" id="GO:0036064">
    <property type="term" value="C:ciliary basal body"/>
    <property type="evidence" value="ECO:0007669"/>
    <property type="project" value="TreeGrafter"/>
</dbReference>
<dbReference type="EMBL" id="JAACXV010000004">
    <property type="protein sequence ID" value="KAF7287589.1"/>
    <property type="molecule type" value="Genomic_DNA"/>
</dbReference>
<dbReference type="InterPro" id="IPR009602">
    <property type="entry name" value="CBAR/FAM92"/>
</dbReference>
<gene>
    <name evidence="2" type="ORF">GWI33_005947</name>
</gene>
<dbReference type="InterPro" id="IPR027267">
    <property type="entry name" value="AH/BAR_dom_sf"/>
</dbReference>
<feature type="compositionally biased region" description="Polar residues" evidence="1">
    <location>
        <begin position="307"/>
        <end position="320"/>
    </location>
</feature>
<keyword evidence="3" id="KW-1185">Reference proteome</keyword>
<dbReference type="Proteomes" id="UP000625711">
    <property type="component" value="Unassembled WGS sequence"/>
</dbReference>
<proteinExistence type="predicted"/>
<dbReference type="GO" id="GO:0060271">
    <property type="term" value="P:cilium assembly"/>
    <property type="evidence" value="ECO:0007669"/>
    <property type="project" value="TreeGrafter"/>
</dbReference>
<comment type="caution">
    <text evidence="2">The sequence shown here is derived from an EMBL/GenBank/DDBJ whole genome shotgun (WGS) entry which is preliminary data.</text>
</comment>
<feature type="compositionally biased region" description="Low complexity" evidence="1">
    <location>
        <begin position="279"/>
        <end position="290"/>
    </location>
</feature>
<dbReference type="Pfam" id="PF06730">
    <property type="entry name" value="FAM92"/>
    <property type="match status" value="1"/>
</dbReference>
<name>A0A834IUS2_RHYFE</name>
<dbReference type="GO" id="GO:0035869">
    <property type="term" value="C:ciliary transition zone"/>
    <property type="evidence" value="ECO:0007669"/>
    <property type="project" value="TreeGrafter"/>
</dbReference>
<protein>
    <submittedName>
        <fullName evidence="2">Uncharacterized protein</fullName>
    </submittedName>
</protein>
<dbReference type="Gene3D" id="1.20.1270.60">
    <property type="entry name" value="Arfaptin homology (AH) domain/BAR domain"/>
    <property type="match status" value="1"/>
</dbReference>
<evidence type="ECO:0000313" key="3">
    <source>
        <dbReference type="Proteomes" id="UP000625711"/>
    </source>
</evidence>